<evidence type="ECO:0000313" key="2">
    <source>
        <dbReference type="EMBL" id="MBC8755085.1"/>
    </source>
</evidence>
<keyword evidence="1" id="KW-0812">Transmembrane</keyword>
<dbReference type="Proteomes" id="UP000619238">
    <property type="component" value="Unassembled WGS sequence"/>
</dbReference>
<reference evidence="2 3" key="1">
    <citation type="submission" date="2020-07" db="EMBL/GenBank/DDBJ databases">
        <title>Description of Kordia aestuariivivens sp. nov., isolated from a tidal flat.</title>
        <authorList>
            <person name="Park S."/>
            <person name="Yoon J.-H."/>
        </authorList>
    </citation>
    <scope>NUCLEOTIDE SEQUENCE [LARGE SCALE GENOMIC DNA]</scope>
    <source>
        <strain evidence="2 3">YSTF-M3</strain>
    </source>
</reference>
<dbReference type="RefSeq" id="WP_187562132.1">
    <property type="nucleotide sequence ID" value="NZ_JACGWS010000005.1"/>
</dbReference>
<keyword evidence="1" id="KW-0472">Membrane</keyword>
<name>A0ABR7Q956_9FLAO</name>
<evidence type="ECO:0000313" key="3">
    <source>
        <dbReference type="Proteomes" id="UP000619238"/>
    </source>
</evidence>
<gene>
    <name evidence="2" type="ORF">H2O64_10405</name>
</gene>
<protein>
    <submittedName>
        <fullName evidence="2">Uncharacterized protein</fullName>
    </submittedName>
</protein>
<proteinExistence type="predicted"/>
<keyword evidence="1" id="KW-1133">Transmembrane helix</keyword>
<sequence length="257" mass="29385">MGTFFTIIIILTILFVGGFTVLIAFVIKKSTTPKTAEFIENEKQQLYDNVLKKRKELHPHKAEMFRQVTDAMVFNYTKAVTYYKLSGVILNEQRKPIVAFERIERGMHTKGHLYAMTKKQTFYFDFTGLEATFYCNEELLGRFDKTGTIYNANETAIGHAKHPIKASFDLQLFKTTHHRLGEGLFPLTLNGRQLATINVAPNYDDIDYNPSVQGVFEDLGFGTPIITLTDTPTAEEENWLLAFAIFETAFHGHWLIP</sequence>
<accession>A0ABR7Q956</accession>
<dbReference type="EMBL" id="JACGWS010000005">
    <property type="protein sequence ID" value="MBC8755085.1"/>
    <property type="molecule type" value="Genomic_DNA"/>
</dbReference>
<evidence type="ECO:0000256" key="1">
    <source>
        <dbReference type="SAM" id="Phobius"/>
    </source>
</evidence>
<organism evidence="2 3">
    <name type="scientific">Kordia aestuariivivens</name>
    <dbReference type="NCBI Taxonomy" id="2759037"/>
    <lineage>
        <taxon>Bacteria</taxon>
        <taxon>Pseudomonadati</taxon>
        <taxon>Bacteroidota</taxon>
        <taxon>Flavobacteriia</taxon>
        <taxon>Flavobacteriales</taxon>
        <taxon>Flavobacteriaceae</taxon>
        <taxon>Kordia</taxon>
    </lineage>
</organism>
<keyword evidence="3" id="KW-1185">Reference proteome</keyword>
<feature type="transmembrane region" description="Helical" evidence="1">
    <location>
        <begin position="6"/>
        <end position="27"/>
    </location>
</feature>
<comment type="caution">
    <text evidence="2">The sequence shown here is derived from an EMBL/GenBank/DDBJ whole genome shotgun (WGS) entry which is preliminary data.</text>
</comment>